<dbReference type="Gene3D" id="2.60.110.10">
    <property type="entry name" value="Thaumatin"/>
    <property type="match status" value="1"/>
</dbReference>
<dbReference type="Gramene" id="KCW69295">
    <property type="protein sequence ID" value="KCW69295"/>
    <property type="gene ID" value="EUGRSUZ_F02786"/>
</dbReference>
<proteinExistence type="predicted"/>
<dbReference type="InterPro" id="IPR037176">
    <property type="entry name" value="Osmotin/thaumatin-like_sf"/>
</dbReference>
<reference evidence="2" key="1">
    <citation type="submission" date="2013-07" db="EMBL/GenBank/DDBJ databases">
        <title>The genome of Eucalyptus grandis.</title>
        <authorList>
            <person name="Schmutz J."/>
            <person name="Hayes R."/>
            <person name="Myburg A."/>
            <person name="Tuskan G."/>
            <person name="Grattapaglia D."/>
            <person name="Rokhsar D.S."/>
        </authorList>
    </citation>
    <scope>NUCLEOTIDE SEQUENCE</scope>
    <source>
        <tissue evidence="2">Leaf extractions</tissue>
    </source>
</reference>
<sequence length="216" mass="23449">MRKSLVLLVALAILCNYATLARSMTVVVENAMNEELYPRLVYADGSPSTTSVDYPPVPSKRNSPVSMEMDRPWSLFFATKCTLDGWGHLMNCRTGDCKEGRCTLVDQPVATRISYDHRTVKVTTEYGYNCGLNGIFLCVDCDCPSFSCVIDLDRCPEYLRVHGDSGALVACKPGEGLPSGQDCPAVGSYSVPPSAGATCPFKNVILKIKVSSHGSF</sequence>
<dbReference type="Gramene" id="KCW69294">
    <property type="protein sequence ID" value="KCW69294"/>
    <property type="gene ID" value="EUGRSUZ_F02786"/>
</dbReference>
<dbReference type="EMBL" id="KK198758">
    <property type="protein sequence ID" value="KCW69294.1"/>
    <property type="molecule type" value="Genomic_DNA"/>
</dbReference>
<evidence type="ECO:0000256" key="1">
    <source>
        <dbReference type="SAM" id="SignalP"/>
    </source>
</evidence>
<name>A0A059BUI3_EUCGR</name>
<dbReference type="EMBL" id="KK198758">
    <property type="protein sequence ID" value="KCW69295.1"/>
    <property type="molecule type" value="Genomic_DNA"/>
</dbReference>
<protein>
    <submittedName>
        <fullName evidence="2">Uncharacterized protein</fullName>
    </submittedName>
</protein>
<feature type="signal peptide" evidence="1">
    <location>
        <begin position="1"/>
        <end position="21"/>
    </location>
</feature>
<gene>
    <name evidence="2" type="ORF">EUGRSUZ_F02786</name>
</gene>
<evidence type="ECO:0000313" key="2">
    <source>
        <dbReference type="EMBL" id="KCW69295.1"/>
    </source>
</evidence>
<organism evidence="2">
    <name type="scientific">Eucalyptus grandis</name>
    <name type="common">Flooded gum</name>
    <dbReference type="NCBI Taxonomy" id="71139"/>
    <lineage>
        <taxon>Eukaryota</taxon>
        <taxon>Viridiplantae</taxon>
        <taxon>Streptophyta</taxon>
        <taxon>Embryophyta</taxon>
        <taxon>Tracheophyta</taxon>
        <taxon>Spermatophyta</taxon>
        <taxon>Magnoliopsida</taxon>
        <taxon>eudicotyledons</taxon>
        <taxon>Gunneridae</taxon>
        <taxon>Pentapetalae</taxon>
        <taxon>rosids</taxon>
        <taxon>malvids</taxon>
        <taxon>Myrtales</taxon>
        <taxon>Myrtaceae</taxon>
        <taxon>Myrtoideae</taxon>
        <taxon>Eucalypteae</taxon>
        <taxon>Eucalyptus</taxon>
    </lineage>
</organism>
<dbReference type="SUPFAM" id="SSF49870">
    <property type="entry name" value="Osmotin, thaumatin-like protein"/>
    <property type="match status" value="1"/>
</dbReference>
<accession>A0A059BUI3</accession>
<dbReference type="AlphaFoldDB" id="A0A059BUI3"/>
<feature type="chain" id="PRO_5015026500" evidence="1">
    <location>
        <begin position="22"/>
        <end position="216"/>
    </location>
</feature>
<keyword evidence="1" id="KW-0732">Signal</keyword>